<keyword evidence="8 13" id="KW-0812">Transmembrane</keyword>
<dbReference type="GO" id="GO:0051301">
    <property type="term" value="P:cell division"/>
    <property type="evidence" value="ECO:0007669"/>
    <property type="project" value="UniProtKB-KW"/>
</dbReference>
<dbReference type="InterPro" id="IPR047590">
    <property type="entry name" value="FtsX_proteobact-type"/>
</dbReference>
<accession>A0A845LCB0</accession>
<keyword evidence="9 13" id="KW-1133">Transmembrane helix</keyword>
<dbReference type="AlphaFoldDB" id="A0A845LCB0"/>
<evidence type="ECO:0000256" key="11">
    <source>
        <dbReference type="ARBA" id="ARBA00023306"/>
    </source>
</evidence>
<feature type="transmembrane region" description="Helical" evidence="13">
    <location>
        <begin position="263"/>
        <end position="289"/>
    </location>
</feature>
<evidence type="ECO:0000256" key="5">
    <source>
        <dbReference type="ARBA" id="ARBA00022475"/>
    </source>
</evidence>
<comment type="subcellular location">
    <subcellularLocation>
        <location evidence="1">Cell inner membrane</location>
        <topology evidence="1">Multi-pass membrane protein</topology>
    </subcellularLocation>
    <subcellularLocation>
        <location evidence="12">Cell membrane</location>
    </subcellularLocation>
</comment>
<evidence type="ECO:0000256" key="10">
    <source>
        <dbReference type="ARBA" id="ARBA00023136"/>
    </source>
</evidence>
<evidence type="ECO:0000259" key="15">
    <source>
        <dbReference type="Pfam" id="PF18075"/>
    </source>
</evidence>
<dbReference type="Proteomes" id="UP000471031">
    <property type="component" value="Unassembled WGS sequence"/>
</dbReference>
<sequence length="295" mass="32679">MKARTFGYFFREAFRSMWHNGWMSVASVSTVAISLLILGISLLVVMNTHYAAASIESDLEIIVSLKNDIDAKQTQSVADKLRGNPRVAEATFVSKNEAMSAMRKQLSDRPELFRALGEENPFPDLFRVKANDPNDVSSLAQEFTKIPGVERVKYGQGVVERLLKLTQWVRVVGLSVMGLIGLAAVFLISTTIRLTVFACRREVSIMKFVGATNWFIRWPFLLEGTVLGFLGSLTAVILVYSLYTPVADYMRTSLPFVPVRADAGFLLTISEIILATGVFIGALGSIISLRKFLKV</sequence>
<feature type="transmembrane region" description="Helical" evidence="13">
    <location>
        <begin position="220"/>
        <end position="243"/>
    </location>
</feature>
<dbReference type="PIRSF" id="PIRSF003097">
    <property type="entry name" value="FtsX"/>
    <property type="match status" value="1"/>
</dbReference>
<dbReference type="RefSeq" id="WP_161261566.1">
    <property type="nucleotide sequence ID" value="NZ_JAFBDC010000005.1"/>
</dbReference>
<evidence type="ECO:0000256" key="9">
    <source>
        <dbReference type="ARBA" id="ARBA00022989"/>
    </source>
</evidence>
<gene>
    <name evidence="16" type="ORF">GTO89_08045</name>
</gene>
<evidence type="ECO:0000313" key="17">
    <source>
        <dbReference type="Proteomes" id="UP000471031"/>
    </source>
</evidence>
<reference evidence="16 17" key="1">
    <citation type="submission" date="2020-01" db="EMBL/GenBank/DDBJ databases">
        <title>Whole genome sequence of Heliobacterium gestii DSM 11169.</title>
        <authorList>
            <person name="Kyndt J.A."/>
            <person name="Meyer T.E."/>
        </authorList>
    </citation>
    <scope>NUCLEOTIDE SEQUENCE [LARGE SCALE GENOMIC DNA]</scope>
    <source>
        <strain evidence="16 17">DSM 11169</strain>
    </source>
</reference>
<evidence type="ECO:0000256" key="4">
    <source>
        <dbReference type="ARBA" id="ARBA00021907"/>
    </source>
</evidence>
<dbReference type="InterPro" id="IPR058204">
    <property type="entry name" value="FtsX_firmicutes-type"/>
</dbReference>
<feature type="transmembrane region" description="Helical" evidence="13">
    <location>
        <begin position="21"/>
        <end position="46"/>
    </location>
</feature>
<dbReference type="NCBIfam" id="NF038347">
    <property type="entry name" value="FtsX_Gpos"/>
    <property type="match status" value="1"/>
</dbReference>
<organism evidence="16 17">
    <name type="scientific">Heliomicrobium gestii</name>
    <name type="common">Heliobacterium gestii</name>
    <dbReference type="NCBI Taxonomy" id="2699"/>
    <lineage>
        <taxon>Bacteria</taxon>
        <taxon>Bacillati</taxon>
        <taxon>Bacillota</taxon>
        <taxon>Clostridia</taxon>
        <taxon>Eubacteriales</taxon>
        <taxon>Heliobacteriaceae</taxon>
        <taxon>Heliomicrobium</taxon>
    </lineage>
</organism>
<dbReference type="InterPro" id="IPR040690">
    <property type="entry name" value="FtsX_ECD"/>
</dbReference>
<evidence type="ECO:0000256" key="1">
    <source>
        <dbReference type="ARBA" id="ARBA00004429"/>
    </source>
</evidence>
<keyword evidence="17" id="KW-1185">Reference proteome</keyword>
<keyword evidence="11 12" id="KW-0131">Cell cycle</keyword>
<feature type="domain" description="FtsX extracellular" evidence="15">
    <location>
        <begin position="59"/>
        <end position="152"/>
    </location>
</feature>
<proteinExistence type="inferred from homology"/>
<dbReference type="GO" id="GO:0005886">
    <property type="term" value="C:plasma membrane"/>
    <property type="evidence" value="ECO:0007669"/>
    <property type="project" value="UniProtKB-SubCell"/>
</dbReference>
<comment type="caution">
    <text evidence="16">The sequence shown here is derived from an EMBL/GenBank/DDBJ whole genome shotgun (WGS) entry which is preliminary data.</text>
</comment>
<evidence type="ECO:0000256" key="7">
    <source>
        <dbReference type="ARBA" id="ARBA00022618"/>
    </source>
</evidence>
<dbReference type="Gene3D" id="3.30.70.3040">
    <property type="match status" value="1"/>
</dbReference>
<evidence type="ECO:0000256" key="13">
    <source>
        <dbReference type="SAM" id="Phobius"/>
    </source>
</evidence>
<evidence type="ECO:0000256" key="8">
    <source>
        <dbReference type="ARBA" id="ARBA00022692"/>
    </source>
</evidence>
<dbReference type="Pfam" id="PF02687">
    <property type="entry name" value="FtsX"/>
    <property type="match status" value="1"/>
</dbReference>
<keyword evidence="7 12" id="KW-0132">Cell division</keyword>
<keyword evidence="5 12" id="KW-1003">Cell membrane</keyword>
<feature type="domain" description="ABC3 transporter permease C-terminal" evidence="14">
    <location>
        <begin position="175"/>
        <end position="289"/>
    </location>
</feature>
<dbReference type="NCBIfam" id="TIGR00439">
    <property type="entry name" value="FtsX_Gneg"/>
    <property type="match status" value="1"/>
</dbReference>
<comment type="subunit">
    <text evidence="3">Forms a membrane-associated complex with FtsE.</text>
</comment>
<protein>
    <recommendedName>
        <fullName evidence="4 12">Cell division protein FtsX</fullName>
    </recommendedName>
</protein>
<dbReference type="InterPro" id="IPR004513">
    <property type="entry name" value="FtsX"/>
</dbReference>
<dbReference type="Pfam" id="PF18075">
    <property type="entry name" value="FtsX_ECD"/>
    <property type="match status" value="1"/>
</dbReference>
<keyword evidence="6" id="KW-0997">Cell inner membrane</keyword>
<feature type="transmembrane region" description="Helical" evidence="13">
    <location>
        <begin position="171"/>
        <end position="199"/>
    </location>
</feature>
<dbReference type="OrthoDB" id="9812531at2"/>
<comment type="function">
    <text evidence="12">Part of the ABC transporter FtsEX involved in asymmetric cellular division facilitating the initiation of sporulation.</text>
</comment>
<comment type="similarity">
    <text evidence="2 12">Belongs to the ABC-4 integral membrane protein family. FtsX subfamily.</text>
</comment>
<evidence type="ECO:0000259" key="14">
    <source>
        <dbReference type="Pfam" id="PF02687"/>
    </source>
</evidence>
<evidence type="ECO:0000256" key="3">
    <source>
        <dbReference type="ARBA" id="ARBA00011160"/>
    </source>
</evidence>
<dbReference type="EMBL" id="WXEX01000006">
    <property type="protein sequence ID" value="MZP42984.1"/>
    <property type="molecule type" value="Genomic_DNA"/>
</dbReference>
<dbReference type="PANTHER" id="PTHR47755">
    <property type="entry name" value="CELL DIVISION PROTEIN FTSX"/>
    <property type="match status" value="1"/>
</dbReference>
<evidence type="ECO:0000256" key="6">
    <source>
        <dbReference type="ARBA" id="ARBA00022519"/>
    </source>
</evidence>
<evidence type="ECO:0000256" key="12">
    <source>
        <dbReference type="PIRNR" id="PIRNR003097"/>
    </source>
</evidence>
<evidence type="ECO:0000313" key="16">
    <source>
        <dbReference type="EMBL" id="MZP42984.1"/>
    </source>
</evidence>
<dbReference type="PANTHER" id="PTHR47755:SF1">
    <property type="entry name" value="CELL DIVISION PROTEIN FTSX"/>
    <property type="match status" value="1"/>
</dbReference>
<dbReference type="InterPro" id="IPR003838">
    <property type="entry name" value="ABC3_permease_C"/>
</dbReference>
<keyword evidence="10 12" id="KW-0472">Membrane</keyword>
<evidence type="ECO:0000256" key="2">
    <source>
        <dbReference type="ARBA" id="ARBA00007379"/>
    </source>
</evidence>
<name>A0A845LCB0_HELGE</name>